<keyword evidence="2" id="KW-0732">Signal</keyword>
<name>A0A9N8HIL7_9STRA</name>
<dbReference type="EMBL" id="CAICTM010000793">
    <property type="protein sequence ID" value="CAB9516593.1"/>
    <property type="molecule type" value="Genomic_DNA"/>
</dbReference>
<evidence type="ECO:0000256" key="2">
    <source>
        <dbReference type="SAM" id="SignalP"/>
    </source>
</evidence>
<accession>A0A9N8HIL7</accession>
<dbReference type="AlphaFoldDB" id="A0A9N8HIL7"/>
<feature type="signal peptide" evidence="2">
    <location>
        <begin position="1"/>
        <end position="18"/>
    </location>
</feature>
<proteinExistence type="predicted"/>
<comment type="caution">
    <text evidence="3">The sequence shown here is derived from an EMBL/GenBank/DDBJ whole genome shotgun (WGS) entry which is preliminary data.</text>
</comment>
<feature type="chain" id="PRO_5040130791" evidence="2">
    <location>
        <begin position="19"/>
        <end position="248"/>
    </location>
</feature>
<protein>
    <submittedName>
        <fullName evidence="3">Uncharacterized protein</fullName>
    </submittedName>
</protein>
<evidence type="ECO:0000256" key="1">
    <source>
        <dbReference type="SAM" id="MobiDB-lite"/>
    </source>
</evidence>
<gene>
    <name evidence="3" type="ORF">SEMRO_794_G203370.1</name>
</gene>
<organism evidence="3 4">
    <name type="scientific">Seminavis robusta</name>
    <dbReference type="NCBI Taxonomy" id="568900"/>
    <lineage>
        <taxon>Eukaryota</taxon>
        <taxon>Sar</taxon>
        <taxon>Stramenopiles</taxon>
        <taxon>Ochrophyta</taxon>
        <taxon>Bacillariophyta</taxon>
        <taxon>Bacillariophyceae</taxon>
        <taxon>Bacillariophycidae</taxon>
        <taxon>Naviculales</taxon>
        <taxon>Naviculaceae</taxon>
        <taxon>Seminavis</taxon>
    </lineage>
</organism>
<dbReference type="Proteomes" id="UP001153069">
    <property type="component" value="Unassembled WGS sequence"/>
</dbReference>
<reference evidence="3" key="1">
    <citation type="submission" date="2020-06" db="EMBL/GenBank/DDBJ databases">
        <authorList>
            <consortium name="Plant Systems Biology data submission"/>
        </authorList>
    </citation>
    <scope>NUCLEOTIDE SEQUENCE</scope>
    <source>
        <strain evidence="3">D6</strain>
    </source>
</reference>
<evidence type="ECO:0000313" key="3">
    <source>
        <dbReference type="EMBL" id="CAB9516593.1"/>
    </source>
</evidence>
<sequence>MRVVGVLLILAAVGRTCGRLQGPTHEIELTDAEDGTPLISPFEDENLLPEEEDPKEDPAQRSLFKIFGMKVGGSASGSASDSSDSADGKNETIFHTITNCESECDRDHGGKGIYVCRHTPPALFDGKPKVTKCIKPDRAIEHDSCGCCHYGCTPRCPCKCEVGRKAPKKKKKRSRRERMLGDSDSDEEPDHGWSMVMFNDPKWKICVPEESLDVLLLAGNAKCDWSCTHDHPDPPLKAPPPPGPPPPK</sequence>
<evidence type="ECO:0000313" key="4">
    <source>
        <dbReference type="Proteomes" id="UP001153069"/>
    </source>
</evidence>
<keyword evidence="4" id="KW-1185">Reference proteome</keyword>
<feature type="region of interest" description="Disordered" evidence="1">
    <location>
        <begin position="169"/>
        <end position="192"/>
    </location>
</feature>